<name>A0ABV5SME1_9MICO</name>
<keyword evidence="7" id="KW-0411">Iron-sulfur</keyword>
<keyword evidence="11" id="KW-0804">Transcription</keyword>
<sequence length="71" mass="8309">MWFAENGGTDRLENARRICETCPVQQACLQHALNNNEPHGMWGGKTSRQRKAIRHNEHERRRQLKAQREAS</sequence>
<evidence type="ECO:0000256" key="7">
    <source>
        <dbReference type="ARBA" id="ARBA00023014"/>
    </source>
</evidence>
<evidence type="ECO:0000256" key="12">
    <source>
        <dbReference type="SAM" id="MobiDB-lite"/>
    </source>
</evidence>
<comment type="similarity">
    <text evidence="3">Belongs to the WhiB family.</text>
</comment>
<evidence type="ECO:0000256" key="2">
    <source>
        <dbReference type="ARBA" id="ARBA00004496"/>
    </source>
</evidence>
<evidence type="ECO:0000256" key="5">
    <source>
        <dbReference type="ARBA" id="ARBA00022723"/>
    </source>
</evidence>
<dbReference type="Proteomes" id="UP001589667">
    <property type="component" value="Unassembled WGS sequence"/>
</dbReference>
<evidence type="ECO:0000313" key="14">
    <source>
        <dbReference type="EMBL" id="MFB9641502.1"/>
    </source>
</evidence>
<evidence type="ECO:0000259" key="13">
    <source>
        <dbReference type="PROSITE" id="PS51674"/>
    </source>
</evidence>
<evidence type="ECO:0000313" key="15">
    <source>
        <dbReference type="Proteomes" id="UP001589667"/>
    </source>
</evidence>
<evidence type="ECO:0000256" key="4">
    <source>
        <dbReference type="ARBA" id="ARBA00022485"/>
    </source>
</evidence>
<feature type="domain" description="4Fe-4S Wbl-type" evidence="13">
    <location>
        <begin position="1"/>
        <end position="52"/>
    </location>
</feature>
<gene>
    <name evidence="14" type="ORF">ACFFQV_04260</name>
</gene>
<organism evidence="14 15">
    <name type="scientific">Agromyces lapidis</name>
    <dbReference type="NCBI Taxonomy" id="279574"/>
    <lineage>
        <taxon>Bacteria</taxon>
        <taxon>Bacillati</taxon>
        <taxon>Actinomycetota</taxon>
        <taxon>Actinomycetes</taxon>
        <taxon>Micrococcales</taxon>
        <taxon>Microbacteriaceae</taxon>
        <taxon>Agromyces</taxon>
    </lineage>
</organism>
<keyword evidence="5" id="KW-0479">Metal-binding</keyword>
<evidence type="ECO:0000256" key="9">
    <source>
        <dbReference type="ARBA" id="ARBA00023125"/>
    </source>
</evidence>
<keyword evidence="8" id="KW-0805">Transcription regulation</keyword>
<keyword evidence="4" id="KW-0004">4Fe-4S</keyword>
<dbReference type="EMBL" id="JBHMBL010000001">
    <property type="protein sequence ID" value="MFB9641502.1"/>
    <property type="molecule type" value="Genomic_DNA"/>
</dbReference>
<keyword evidence="9" id="KW-0238">DNA-binding</keyword>
<keyword evidence="15" id="KW-1185">Reference proteome</keyword>
<keyword evidence="10" id="KW-1015">Disulfide bond</keyword>
<evidence type="ECO:0000256" key="8">
    <source>
        <dbReference type="ARBA" id="ARBA00023015"/>
    </source>
</evidence>
<reference evidence="14 15" key="1">
    <citation type="submission" date="2024-09" db="EMBL/GenBank/DDBJ databases">
        <authorList>
            <person name="Sun Q."/>
            <person name="Mori K."/>
        </authorList>
    </citation>
    <scope>NUCLEOTIDE SEQUENCE [LARGE SCALE GENOMIC DNA]</scope>
    <source>
        <strain evidence="14 15">JCM 14321</strain>
    </source>
</reference>
<feature type="compositionally biased region" description="Basic and acidic residues" evidence="12">
    <location>
        <begin position="54"/>
        <end position="71"/>
    </location>
</feature>
<comment type="subcellular location">
    <subcellularLocation>
        <location evidence="2">Cytoplasm</location>
    </subcellularLocation>
</comment>
<comment type="cofactor">
    <cofactor evidence="1">
        <name>[4Fe-4S] cluster</name>
        <dbReference type="ChEBI" id="CHEBI:49883"/>
    </cofactor>
</comment>
<evidence type="ECO:0000256" key="11">
    <source>
        <dbReference type="ARBA" id="ARBA00023163"/>
    </source>
</evidence>
<dbReference type="InterPro" id="IPR034768">
    <property type="entry name" value="4FE4S_WBL"/>
</dbReference>
<dbReference type="PROSITE" id="PS51674">
    <property type="entry name" value="4FE4S_WBL"/>
    <property type="match status" value="1"/>
</dbReference>
<proteinExistence type="inferred from homology"/>
<keyword evidence="6" id="KW-0408">Iron</keyword>
<comment type="caution">
    <text evidence="14">The sequence shown here is derived from an EMBL/GenBank/DDBJ whole genome shotgun (WGS) entry which is preliminary data.</text>
</comment>
<evidence type="ECO:0000256" key="10">
    <source>
        <dbReference type="ARBA" id="ARBA00023157"/>
    </source>
</evidence>
<evidence type="ECO:0000256" key="1">
    <source>
        <dbReference type="ARBA" id="ARBA00001966"/>
    </source>
</evidence>
<evidence type="ECO:0000256" key="3">
    <source>
        <dbReference type="ARBA" id="ARBA00006597"/>
    </source>
</evidence>
<dbReference type="RefSeq" id="WP_376863396.1">
    <property type="nucleotide sequence ID" value="NZ_JBHMBL010000001.1"/>
</dbReference>
<protein>
    <submittedName>
        <fullName evidence="14">WhiB family transcriptional regulator</fullName>
    </submittedName>
</protein>
<dbReference type="Pfam" id="PF02467">
    <property type="entry name" value="Whib"/>
    <property type="match status" value="1"/>
</dbReference>
<accession>A0ABV5SME1</accession>
<feature type="region of interest" description="Disordered" evidence="12">
    <location>
        <begin position="39"/>
        <end position="71"/>
    </location>
</feature>
<dbReference type="PANTHER" id="PTHR38839">
    <property type="entry name" value="TRANSCRIPTIONAL REGULATOR WHID-RELATED"/>
    <property type="match status" value="1"/>
</dbReference>
<evidence type="ECO:0000256" key="6">
    <source>
        <dbReference type="ARBA" id="ARBA00023004"/>
    </source>
</evidence>
<dbReference type="InterPro" id="IPR003482">
    <property type="entry name" value="Whib"/>
</dbReference>